<organism evidence="2">
    <name type="scientific">Caldisericum exile</name>
    <dbReference type="NCBI Taxonomy" id="693075"/>
    <lineage>
        <taxon>Bacteria</taxon>
        <taxon>Pseudomonadati</taxon>
        <taxon>Caldisericota/Cryosericota group</taxon>
        <taxon>Caldisericota</taxon>
        <taxon>Caldisericia</taxon>
        <taxon>Caldisericales</taxon>
        <taxon>Caldisericaceae</taxon>
        <taxon>Caldisericum</taxon>
    </lineage>
</organism>
<protein>
    <submittedName>
        <fullName evidence="2">Uncharacterized protein</fullName>
    </submittedName>
</protein>
<keyword evidence="1" id="KW-0812">Transmembrane</keyword>
<feature type="transmembrane region" description="Helical" evidence="1">
    <location>
        <begin position="90"/>
        <end position="115"/>
    </location>
</feature>
<keyword evidence="1" id="KW-0472">Membrane</keyword>
<accession>A0A7C4XYM9</accession>
<dbReference type="AlphaFoldDB" id="A0A7C4XYM9"/>
<comment type="caution">
    <text evidence="2">The sequence shown here is derived from an EMBL/GenBank/DDBJ whole genome shotgun (WGS) entry which is preliminary data.</text>
</comment>
<feature type="transmembrane region" description="Helical" evidence="1">
    <location>
        <begin position="9"/>
        <end position="29"/>
    </location>
</feature>
<dbReference type="EMBL" id="DTHV01000070">
    <property type="protein sequence ID" value="HGW60239.1"/>
    <property type="molecule type" value="Genomic_DNA"/>
</dbReference>
<evidence type="ECO:0000256" key="1">
    <source>
        <dbReference type="SAM" id="Phobius"/>
    </source>
</evidence>
<evidence type="ECO:0000313" key="2">
    <source>
        <dbReference type="EMBL" id="HGW60239.1"/>
    </source>
</evidence>
<proteinExistence type="predicted"/>
<keyword evidence="1" id="KW-1133">Transmembrane helix</keyword>
<sequence length="116" mass="13318">MKKQVIREFLICLEIVSGIALITLLILLLSGKFTLINLLNLYFLEGSIFIVASAVLSFVPHVKDIRMANFLANFYYIRAFLSPIKPGYSLPFSFALFIMGILFYLLMFAIHFLFVR</sequence>
<name>A0A7C4XYM9_9BACT</name>
<feature type="transmembrane region" description="Helical" evidence="1">
    <location>
        <begin position="67"/>
        <end position="84"/>
    </location>
</feature>
<gene>
    <name evidence="2" type="ORF">ENV82_02205</name>
</gene>
<feature type="transmembrane region" description="Helical" evidence="1">
    <location>
        <begin position="41"/>
        <end position="60"/>
    </location>
</feature>
<reference evidence="2" key="1">
    <citation type="journal article" date="2020" name="mSystems">
        <title>Genome- and Community-Level Interaction Insights into Carbon Utilization and Element Cycling Functions of Hydrothermarchaeota in Hydrothermal Sediment.</title>
        <authorList>
            <person name="Zhou Z."/>
            <person name="Liu Y."/>
            <person name="Xu W."/>
            <person name="Pan J."/>
            <person name="Luo Z.H."/>
            <person name="Li M."/>
        </authorList>
    </citation>
    <scope>NUCLEOTIDE SEQUENCE [LARGE SCALE GENOMIC DNA]</scope>
    <source>
        <strain evidence="2">SpSt-794</strain>
    </source>
</reference>